<dbReference type="RefSeq" id="WP_207594481.1">
    <property type="nucleotide sequence ID" value="NZ_CP165735.1"/>
</dbReference>
<dbReference type="AlphaFoldDB" id="A0AB39YNK2"/>
<sequence length="103" mass="11466">MVAFLKYSLIRLALFVPLFVLFAFLGVGWILAVIFAGLIAFAISYLFFQKQRDAATAAMRERFSGRAKPIRTAGEVEDATVEDRLVEKNPDIAVNNDKRPGSL</sequence>
<keyword evidence="1" id="KW-1133">Transmembrane helix</keyword>
<dbReference type="Pfam" id="PF14012">
    <property type="entry name" value="DUF4229"/>
    <property type="match status" value="1"/>
</dbReference>
<feature type="transmembrane region" description="Helical" evidence="1">
    <location>
        <begin position="12"/>
        <end position="43"/>
    </location>
</feature>
<keyword evidence="1" id="KW-0812">Transmembrane</keyword>
<name>A0AB39YNK2_9MICC</name>
<gene>
    <name evidence="2" type="ORF">ABQM86_16705</name>
</gene>
<accession>A0AB39YNK2</accession>
<evidence type="ECO:0000313" key="2">
    <source>
        <dbReference type="EMBL" id="XDV70587.1"/>
    </source>
</evidence>
<dbReference type="InterPro" id="IPR025323">
    <property type="entry name" value="DUF4229"/>
</dbReference>
<reference evidence="2" key="1">
    <citation type="submission" date="2024-07" db="EMBL/GenBank/DDBJ databases">
        <authorList>
            <person name="Li J."/>
            <person name="Wei H."/>
            <person name="Ma J."/>
        </authorList>
    </citation>
    <scope>NUCLEOTIDE SEQUENCE</scope>
    <source>
        <strain evidence="2">AMU7</strain>
    </source>
</reference>
<evidence type="ECO:0000256" key="1">
    <source>
        <dbReference type="SAM" id="Phobius"/>
    </source>
</evidence>
<keyword evidence="1" id="KW-0472">Membrane</keyword>
<protein>
    <submittedName>
        <fullName evidence="2">DUF4229 domain-containing protein</fullName>
    </submittedName>
</protein>
<organism evidence="2">
    <name type="scientific">Paenarthrobacter sp. AMU7</name>
    <dbReference type="NCBI Taxonomy" id="3162492"/>
    <lineage>
        <taxon>Bacteria</taxon>
        <taxon>Bacillati</taxon>
        <taxon>Actinomycetota</taxon>
        <taxon>Actinomycetes</taxon>
        <taxon>Micrococcales</taxon>
        <taxon>Micrococcaceae</taxon>
        <taxon>Paenarthrobacter</taxon>
    </lineage>
</organism>
<dbReference type="EMBL" id="CP165735">
    <property type="protein sequence ID" value="XDV70587.1"/>
    <property type="molecule type" value="Genomic_DNA"/>
</dbReference>
<proteinExistence type="predicted"/>